<dbReference type="SMART" id="SM00987">
    <property type="entry name" value="UreE_C"/>
    <property type="match status" value="1"/>
</dbReference>
<dbReference type="Gene3D" id="3.40.470.10">
    <property type="entry name" value="Uracil-DNA glycosylase-like domain"/>
    <property type="match status" value="1"/>
</dbReference>
<evidence type="ECO:0000259" key="1">
    <source>
        <dbReference type="SMART" id="SM00986"/>
    </source>
</evidence>
<dbReference type="InterPro" id="IPR036895">
    <property type="entry name" value="Uracil-DNA_glycosylase-like_sf"/>
</dbReference>
<dbReference type="SMART" id="SM00986">
    <property type="entry name" value="UDG"/>
    <property type="match status" value="1"/>
</dbReference>
<sequence length="196" mass="22048">MTETLEALSARARACRLCVDALRPFEPRPTFRAHPAARLLIVGQAPGSRVYETGIPWNDRSGDRLRDWLQLDRDQFYDATRVAVLPAGFCYPGVDKHGGDKPPRPICAPTWHAAFRQHMPDIALTLLIGSYAQRFYLGADAKKSLGATVASWRDHPPSLLPLPHPSWRNTAWLRRNPWFECDVLPALRSRVAALFA</sequence>
<protein>
    <submittedName>
        <fullName evidence="2">Uracil-DNA glycosylase</fullName>
    </submittedName>
</protein>
<dbReference type="SUPFAM" id="SSF52141">
    <property type="entry name" value="Uracil-DNA glycosylase-like"/>
    <property type="match status" value="1"/>
</dbReference>
<evidence type="ECO:0000313" key="3">
    <source>
        <dbReference type="Proteomes" id="UP000681075"/>
    </source>
</evidence>
<keyword evidence="3" id="KW-1185">Reference proteome</keyword>
<dbReference type="PANTHER" id="PTHR42160">
    <property type="entry name" value="URACIL-DNA GLYCOSYLASE SUPERFAMILY PROTEIN"/>
    <property type="match status" value="1"/>
</dbReference>
<evidence type="ECO:0000313" key="2">
    <source>
        <dbReference type="EMBL" id="GIL40357.1"/>
    </source>
</evidence>
<dbReference type="PANTHER" id="PTHR42160:SF1">
    <property type="entry name" value="URACIL-DNA GLYCOSYLASE SUPERFAMILY PROTEIN"/>
    <property type="match status" value="1"/>
</dbReference>
<dbReference type="RefSeq" id="WP_420243457.1">
    <property type="nucleotide sequence ID" value="NZ_BOPV01000001.1"/>
</dbReference>
<organism evidence="2 3">
    <name type="scientific">Roseiterribacter gracilis</name>
    <dbReference type="NCBI Taxonomy" id="2812848"/>
    <lineage>
        <taxon>Bacteria</taxon>
        <taxon>Pseudomonadati</taxon>
        <taxon>Pseudomonadota</taxon>
        <taxon>Alphaproteobacteria</taxon>
        <taxon>Rhodospirillales</taxon>
        <taxon>Roseiterribacteraceae</taxon>
        <taxon>Roseiterribacter</taxon>
    </lineage>
</organism>
<gene>
    <name evidence="2" type="ORF">TMPK1_25940</name>
</gene>
<dbReference type="AlphaFoldDB" id="A0A8S8XFW5"/>
<dbReference type="Proteomes" id="UP000681075">
    <property type="component" value="Unassembled WGS sequence"/>
</dbReference>
<dbReference type="CDD" id="cd10033">
    <property type="entry name" value="UDG_like"/>
    <property type="match status" value="1"/>
</dbReference>
<name>A0A8S8XFW5_9PROT</name>
<reference evidence="2" key="1">
    <citation type="submission" date="2021-02" db="EMBL/GenBank/DDBJ databases">
        <title>Genome sequence of Rhodospirillales sp. strain TMPK1 isolated from soil.</title>
        <authorList>
            <person name="Nakai R."/>
            <person name="Kusada H."/>
            <person name="Tamaki H."/>
        </authorList>
    </citation>
    <scope>NUCLEOTIDE SEQUENCE</scope>
    <source>
        <strain evidence="2">TMPK1</strain>
    </source>
</reference>
<dbReference type="InterPro" id="IPR047124">
    <property type="entry name" value="HI_0220.2"/>
</dbReference>
<dbReference type="InterPro" id="IPR005122">
    <property type="entry name" value="Uracil-DNA_glycosylase-like"/>
</dbReference>
<feature type="domain" description="Uracil-DNA glycosylase-like" evidence="1">
    <location>
        <begin position="30"/>
        <end position="188"/>
    </location>
</feature>
<dbReference type="EMBL" id="BOPV01000001">
    <property type="protein sequence ID" value="GIL40357.1"/>
    <property type="molecule type" value="Genomic_DNA"/>
</dbReference>
<accession>A0A8S8XFW5</accession>
<dbReference type="Pfam" id="PF03167">
    <property type="entry name" value="UDG"/>
    <property type="match status" value="1"/>
</dbReference>
<comment type="caution">
    <text evidence="2">The sequence shown here is derived from an EMBL/GenBank/DDBJ whole genome shotgun (WGS) entry which is preliminary data.</text>
</comment>
<proteinExistence type="predicted"/>